<organism evidence="3 4">
    <name type="scientific">Streptomyces auratus AGR0001</name>
    <dbReference type="NCBI Taxonomy" id="1160718"/>
    <lineage>
        <taxon>Bacteria</taxon>
        <taxon>Bacillati</taxon>
        <taxon>Actinomycetota</taxon>
        <taxon>Actinomycetes</taxon>
        <taxon>Kitasatosporales</taxon>
        <taxon>Streptomycetaceae</taxon>
        <taxon>Streptomyces</taxon>
    </lineage>
</organism>
<keyword evidence="4" id="KW-1185">Reference proteome</keyword>
<keyword evidence="1" id="KW-0812">Transmembrane</keyword>
<protein>
    <recommendedName>
        <fullName evidence="5">Integral membrane protein</fullName>
    </recommendedName>
</protein>
<evidence type="ECO:0000313" key="3">
    <source>
        <dbReference type="EMBL" id="QTZ95934.1"/>
    </source>
</evidence>
<dbReference type="OrthoDB" id="3403816at2"/>
<sequence>MVKPAHTAAAALIGVAVLGLAAPTASAHVEPDPMVAGQRVRISDGSRCAPATGARVASPLFGSVALRPGHRGMAADVQVAEGTAPGRYPVTVECGPGRERFTETVTVRDGRVEGVDAGQAVGGLALFALAGGAAYWLRRTANGRSPGTG</sequence>
<keyword evidence="1" id="KW-1133">Transmembrane helix</keyword>
<evidence type="ECO:0008006" key="5">
    <source>
        <dbReference type="Google" id="ProtNLM"/>
    </source>
</evidence>
<name>A0A8B1NR39_9ACTN</name>
<reference evidence="3" key="2">
    <citation type="submission" date="2021-04" db="EMBL/GenBank/DDBJ databases">
        <authorList>
            <person name="Wen M.-L."/>
            <person name="Han X.-L."/>
            <person name="Xiong J."/>
        </authorList>
    </citation>
    <scope>NUCLEOTIDE SEQUENCE</scope>
    <source>
        <strain evidence="3">AGR0001</strain>
    </source>
</reference>
<reference evidence="3" key="1">
    <citation type="journal article" date="2012" name="J. Bacteriol.">
        <title>Genome Sequence of Streptomyces auratus Strain AGR0001, a Phoslactomycin-Producing Actinomycete.</title>
        <authorList>
            <person name="Han X."/>
            <person name="Li M."/>
            <person name="Ding Z."/>
            <person name="Zhao J."/>
            <person name="Ji K."/>
            <person name="Wen M."/>
            <person name="Lu T."/>
        </authorList>
    </citation>
    <scope>NUCLEOTIDE SEQUENCE</scope>
    <source>
        <strain evidence="3">AGR0001</strain>
    </source>
</reference>
<feature type="signal peptide" evidence="2">
    <location>
        <begin position="1"/>
        <end position="27"/>
    </location>
</feature>
<proteinExistence type="predicted"/>
<keyword evidence="1" id="KW-0472">Membrane</keyword>
<feature type="chain" id="PRO_5032825786" description="Integral membrane protein" evidence="2">
    <location>
        <begin position="28"/>
        <end position="149"/>
    </location>
</feature>
<gene>
    <name evidence="3" type="ORF">SU9_005880</name>
</gene>
<accession>A0A8B1NR39</accession>
<keyword evidence="2" id="KW-0732">Signal</keyword>
<dbReference type="EMBL" id="CP072931">
    <property type="protein sequence ID" value="QTZ95934.1"/>
    <property type="molecule type" value="Genomic_DNA"/>
</dbReference>
<feature type="transmembrane region" description="Helical" evidence="1">
    <location>
        <begin position="117"/>
        <end position="137"/>
    </location>
</feature>
<dbReference type="AlphaFoldDB" id="A0A8B1NR39"/>
<evidence type="ECO:0000313" key="4">
    <source>
        <dbReference type="Proteomes" id="UP000009036"/>
    </source>
</evidence>
<dbReference type="Proteomes" id="UP000009036">
    <property type="component" value="Chromosome"/>
</dbReference>
<dbReference type="KEGG" id="sauh:SU9_005880"/>
<evidence type="ECO:0000256" key="1">
    <source>
        <dbReference type="SAM" id="Phobius"/>
    </source>
</evidence>
<evidence type="ECO:0000256" key="2">
    <source>
        <dbReference type="SAM" id="SignalP"/>
    </source>
</evidence>